<evidence type="ECO:0000259" key="3">
    <source>
        <dbReference type="PROSITE" id="PS51186"/>
    </source>
</evidence>
<protein>
    <submittedName>
        <fullName evidence="4">Ribosomal protein S18 acetylase RimI</fullName>
    </submittedName>
</protein>
<accession>A0A1W1XUC1</accession>
<reference evidence="4 5" key="1">
    <citation type="submission" date="2017-04" db="EMBL/GenBank/DDBJ databases">
        <authorList>
            <person name="Afonso C.L."/>
            <person name="Miller P.J."/>
            <person name="Scott M.A."/>
            <person name="Spackman E."/>
            <person name="Goraichik I."/>
            <person name="Dimitrov K.M."/>
            <person name="Suarez D.L."/>
            <person name="Swayne D.E."/>
        </authorList>
    </citation>
    <scope>NUCLEOTIDE SEQUENCE [LARGE SCALE GENOMIC DNA]</scope>
    <source>
        <strain evidence="4 5">DSM 23236</strain>
    </source>
</reference>
<keyword evidence="2" id="KW-0012">Acyltransferase</keyword>
<name>A0A1W1XUC1_9NEIS</name>
<dbReference type="InterPro" id="IPR000182">
    <property type="entry name" value="GNAT_dom"/>
</dbReference>
<dbReference type="Gene3D" id="3.40.630.30">
    <property type="match status" value="1"/>
</dbReference>
<keyword evidence="1" id="KW-0808">Transferase</keyword>
<dbReference type="SUPFAM" id="SSF55729">
    <property type="entry name" value="Acyl-CoA N-acyltransferases (Nat)"/>
    <property type="match status" value="1"/>
</dbReference>
<evidence type="ECO:0000256" key="1">
    <source>
        <dbReference type="ARBA" id="ARBA00022679"/>
    </source>
</evidence>
<gene>
    <name evidence="4" type="ORF">SAMN02745857_02721</name>
</gene>
<evidence type="ECO:0000313" key="5">
    <source>
        <dbReference type="Proteomes" id="UP000192761"/>
    </source>
</evidence>
<keyword evidence="5" id="KW-1185">Reference proteome</keyword>
<proteinExistence type="predicted"/>
<dbReference type="RefSeq" id="WP_084091348.1">
    <property type="nucleotide sequence ID" value="NZ_FWXD01000015.1"/>
</dbReference>
<evidence type="ECO:0000313" key="4">
    <source>
        <dbReference type="EMBL" id="SMC27098.1"/>
    </source>
</evidence>
<dbReference type="STRING" id="1121001.SAMN02745857_02721"/>
<dbReference type="Pfam" id="PF00583">
    <property type="entry name" value="Acetyltransf_1"/>
    <property type="match status" value="1"/>
</dbReference>
<dbReference type="AlphaFoldDB" id="A0A1W1XUC1"/>
<evidence type="ECO:0000256" key="2">
    <source>
        <dbReference type="ARBA" id="ARBA00023315"/>
    </source>
</evidence>
<dbReference type="PANTHER" id="PTHR43877">
    <property type="entry name" value="AMINOALKYLPHOSPHONATE N-ACETYLTRANSFERASE-RELATED-RELATED"/>
    <property type="match status" value="1"/>
</dbReference>
<dbReference type="InterPro" id="IPR050832">
    <property type="entry name" value="Bact_Acetyltransf"/>
</dbReference>
<dbReference type="CDD" id="cd04301">
    <property type="entry name" value="NAT_SF"/>
    <property type="match status" value="1"/>
</dbReference>
<organism evidence="4 5">
    <name type="scientific">Andreprevotia lacus DSM 23236</name>
    <dbReference type="NCBI Taxonomy" id="1121001"/>
    <lineage>
        <taxon>Bacteria</taxon>
        <taxon>Pseudomonadati</taxon>
        <taxon>Pseudomonadota</taxon>
        <taxon>Betaproteobacteria</taxon>
        <taxon>Neisseriales</taxon>
        <taxon>Chitinibacteraceae</taxon>
        <taxon>Andreprevotia</taxon>
    </lineage>
</organism>
<sequence>MQIRAVRDGDAAAICPLLADLGYPSDEAAVRVRLANLDRAGGYACLVAEEGERLLGLVLLAQAWMIEMDGMQVRIVALVVDENARGRGIGVALMDEAERWARAQGATALQLNSGTHRPEAHAFYRQRGYSNNGLRFYKKIGDGK</sequence>
<dbReference type="Proteomes" id="UP000192761">
    <property type="component" value="Unassembled WGS sequence"/>
</dbReference>
<dbReference type="InterPro" id="IPR016181">
    <property type="entry name" value="Acyl_CoA_acyltransferase"/>
</dbReference>
<keyword evidence="4" id="KW-0687">Ribonucleoprotein</keyword>
<dbReference type="GO" id="GO:0016747">
    <property type="term" value="F:acyltransferase activity, transferring groups other than amino-acyl groups"/>
    <property type="evidence" value="ECO:0007669"/>
    <property type="project" value="InterPro"/>
</dbReference>
<dbReference type="EMBL" id="FWXD01000015">
    <property type="protein sequence ID" value="SMC27098.1"/>
    <property type="molecule type" value="Genomic_DNA"/>
</dbReference>
<keyword evidence="4" id="KW-0689">Ribosomal protein</keyword>
<dbReference type="PROSITE" id="PS51186">
    <property type="entry name" value="GNAT"/>
    <property type="match status" value="1"/>
</dbReference>
<dbReference type="GO" id="GO:0005840">
    <property type="term" value="C:ribosome"/>
    <property type="evidence" value="ECO:0007669"/>
    <property type="project" value="UniProtKB-KW"/>
</dbReference>
<feature type="domain" description="N-acetyltransferase" evidence="3">
    <location>
        <begin position="1"/>
        <end position="144"/>
    </location>
</feature>